<feature type="coiled-coil region" evidence="1">
    <location>
        <begin position="198"/>
        <end position="232"/>
    </location>
</feature>
<accession>A0A327YQZ8</accession>
<keyword evidence="4" id="KW-1185">Reference proteome</keyword>
<dbReference type="EMBL" id="QLMH01000002">
    <property type="protein sequence ID" value="RAK22125.1"/>
    <property type="molecule type" value="Genomic_DNA"/>
</dbReference>
<sequence>MNEEQKTIQLEQKIIHLKSELEKYKIMLASFPSDQQSNHLKEQMEQLKKENAHLQEKGHHYEETISAQKQEIDSLSTQLQEAKEENRLLYEEMKALKKENFILQKKVEANEEKIKSLLKDAAASKQKQAELEKEKESIEENMQLLERELSSLRVLMKEKHLSFQSQLESFTSWKERIATMEKDYDFLKKNSDKALSDFQELKEVLFIQKQETENLKEEIRLLMKKFHAIEENLLEIDREKQKDLAVLQKHILHQHVEMEATLEKTAQFAQEIEKISKQLSDLTKRIDQKKEDSPNLEMSEMKEMLSQLVHLLTPQPNNSYVEEKQKETTLSPKQPSIKKNTGNTPSHTNSFLKLNEFIDETHQSIVVSPIKKKGQNPIHPQMPYVYPQKTNRIKNVRIETKLPQQLRHKQSEEDDDKSPNALIQTFFNTSSQDNYLSDENTLNHILLNDLPELKAQLSMTTGEDSESLETAAAELLETDHTRSTKAEEENDCEIVPTLESLVTVQAEKNKESNIHENLEAMKCEAHETAVEPLLESDETNSASPIISDKVQKTVIIEANFSDDEIAAHSFTEQDFHNEPLKQQDSPTNETVPHEKDVEDKKWKFFSLLKKAKVFNNES</sequence>
<feature type="coiled-coil region" evidence="1">
    <location>
        <begin position="265"/>
        <end position="292"/>
    </location>
</feature>
<feature type="compositionally biased region" description="Polar residues" evidence="2">
    <location>
        <begin position="328"/>
        <end position="349"/>
    </location>
</feature>
<dbReference type="RefSeq" id="WP_111643986.1">
    <property type="nucleotide sequence ID" value="NZ_QLMH01000002.1"/>
</dbReference>
<evidence type="ECO:0000256" key="2">
    <source>
        <dbReference type="SAM" id="MobiDB-lite"/>
    </source>
</evidence>
<organism evidence="3 4">
    <name type="scientific">Paranoxybacillus vitaminiphilus</name>
    <dbReference type="NCBI Taxonomy" id="581036"/>
    <lineage>
        <taxon>Bacteria</taxon>
        <taxon>Bacillati</taxon>
        <taxon>Bacillota</taxon>
        <taxon>Bacilli</taxon>
        <taxon>Bacillales</taxon>
        <taxon>Anoxybacillaceae</taxon>
        <taxon>Paranoxybacillus</taxon>
    </lineage>
</organism>
<dbReference type="OrthoDB" id="2961420at2"/>
<gene>
    <name evidence="3" type="ORF">B0I26_102113</name>
</gene>
<name>A0A327YQZ8_9BACL</name>
<proteinExistence type="predicted"/>
<feature type="region of interest" description="Disordered" evidence="2">
    <location>
        <begin position="567"/>
        <end position="596"/>
    </location>
</feature>
<feature type="coiled-coil region" evidence="1">
    <location>
        <begin position="37"/>
        <end position="155"/>
    </location>
</feature>
<comment type="caution">
    <text evidence="3">The sequence shown here is derived from an EMBL/GenBank/DDBJ whole genome shotgun (WGS) entry which is preliminary data.</text>
</comment>
<protein>
    <submittedName>
        <fullName evidence="3">Uncharacterized protein</fullName>
    </submittedName>
</protein>
<dbReference type="AlphaFoldDB" id="A0A327YQZ8"/>
<evidence type="ECO:0000313" key="3">
    <source>
        <dbReference type="EMBL" id="RAK22125.1"/>
    </source>
</evidence>
<evidence type="ECO:0000256" key="1">
    <source>
        <dbReference type="SAM" id="Coils"/>
    </source>
</evidence>
<feature type="compositionally biased region" description="Basic and acidic residues" evidence="2">
    <location>
        <begin position="571"/>
        <end position="581"/>
    </location>
</feature>
<dbReference type="Proteomes" id="UP000248555">
    <property type="component" value="Unassembled WGS sequence"/>
</dbReference>
<keyword evidence="1" id="KW-0175">Coiled coil</keyword>
<evidence type="ECO:0000313" key="4">
    <source>
        <dbReference type="Proteomes" id="UP000248555"/>
    </source>
</evidence>
<reference evidence="3 4" key="1">
    <citation type="submission" date="2018-06" db="EMBL/GenBank/DDBJ databases">
        <title>Genomic Encyclopedia of Type Strains, Phase III (KMG-III): the genomes of soil and plant-associated and newly described type strains.</title>
        <authorList>
            <person name="Whitman W."/>
        </authorList>
    </citation>
    <scope>NUCLEOTIDE SEQUENCE [LARGE SCALE GENOMIC DNA]</scope>
    <source>
        <strain evidence="3 4">CGMCC 1.8979</strain>
    </source>
</reference>
<feature type="region of interest" description="Disordered" evidence="2">
    <location>
        <begin position="321"/>
        <end position="349"/>
    </location>
</feature>